<evidence type="ECO:0000313" key="2">
    <source>
        <dbReference type="EMBL" id="REK86038.1"/>
    </source>
</evidence>
<dbReference type="GO" id="GO:0016740">
    <property type="term" value="F:transferase activity"/>
    <property type="evidence" value="ECO:0007669"/>
    <property type="project" value="UniProtKB-KW"/>
</dbReference>
<dbReference type="AlphaFoldDB" id="A0A371PU75"/>
<evidence type="ECO:0000313" key="3">
    <source>
        <dbReference type="Proteomes" id="UP000262477"/>
    </source>
</evidence>
<feature type="compositionally biased region" description="Low complexity" evidence="1">
    <location>
        <begin position="65"/>
        <end position="127"/>
    </location>
</feature>
<feature type="compositionally biased region" description="Low complexity" evidence="1">
    <location>
        <begin position="11"/>
        <end position="23"/>
    </location>
</feature>
<dbReference type="EMBL" id="QUAC01000369">
    <property type="protein sequence ID" value="REK86038.1"/>
    <property type="molecule type" value="Genomic_DNA"/>
</dbReference>
<accession>A0A371PU75</accession>
<keyword evidence="2" id="KW-0808">Transferase</keyword>
<dbReference type="Proteomes" id="UP000262477">
    <property type="component" value="Unassembled WGS sequence"/>
</dbReference>
<protein>
    <submittedName>
        <fullName evidence="2">Family 2 glycosyl transferase</fullName>
    </submittedName>
</protein>
<evidence type="ECO:0000256" key="1">
    <source>
        <dbReference type="SAM" id="MobiDB-lite"/>
    </source>
</evidence>
<comment type="caution">
    <text evidence="2">The sequence shown here is derived from an EMBL/GenBank/DDBJ whole genome shotgun (WGS) entry which is preliminary data.</text>
</comment>
<keyword evidence="3" id="KW-1185">Reference proteome</keyword>
<sequence length="169" mass="18302">DGRRARRLRAQAEAAGAPETAGADIPAARGEQQPLDPAADPTAGEIPVQDPYAAVPQQQSYEEWQAAQQGVPTQPGQPGHAAEQQPYQPADPYQAGQYGAQYPQADPYQAPDPYAADPYQAGAYDPYGYGQQQYTDGRQQPQQPYDDGTEYPGYSGSYPEPRRDGSDQQ</sequence>
<feature type="compositionally biased region" description="Basic and acidic residues" evidence="1">
    <location>
        <begin position="160"/>
        <end position="169"/>
    </location>
</feature>
<organism evidence="2 3">
    <name type="scientific">Streptomyces inhibens</name>
    <dbReference type="NCBI Taxonomy" id="2293571"/>
    <lineage>
        <taxon>Bacteria</taxon>
        <taxon>Bacillati</taxon>
        <taxon>Actinomycetota</taxon>
        <taxon>Actinomycetes</taxon>
        <taxon>Kitasatosporales</taxon>
        <taxon>Streptomycetaceae</taxon>
        <taxon>Streptomyces</taxon>
    </lineage>
</organism>
<name>A0A371PU75_STRIH</name>
<feature type="compositionally biased region" description="Polar residues" evidence="1">
    <location>
        <begin position="130"/>
        <end position="143"/>
    </location>
</feature>
<feature type="non-terminal residue" evidence="2">
    <location>
        <position position="1"/>
    </location>
</feature>
<proteinExistence type="predicted"/>
<gene>
    <name evidence="2" type="ORF">DY245_34790</name>
</gene>
<reference evidence="2 3" key="1">
    <citation type="submission" date="2018-08" db="EMBL/GenBank/DDBJ databases">
        <title>Streptomyces NEAU-D10 sp. nov., a novel Actinomycete isolated from soil.</title>
        <authorList>
            <person name="Jin L."/>
        </authorList>
    </citation>
    <scope>NUCLEOTIDE SEQUENCE [LARGE SCALE GENOMIC DNA]</scope>
    <source>
        <strain evidence="2 3">NEAU-D10</strain>
    </source>
</reference>
<feature type="region of interest" description="Disordered" evidence="1">
    <location>
        <begin position="1"/>
        <end position="169"/>
    </location>
</feature>